<proteinExistence type="predicted"/>
<name>A0A9P0GEH5_9CUCU</name>
<dbReference type="Proteomes" id="UP001153636">
    <property type="component" value="Chromosome 2"/>
</dbReference>
<reference evidence="1" key="1">
    <citation type="submission" date="2022-01" db="EMBL/GenBank/DDBJ databases">
        <authorList>
            <person name="King R."/>
        </authorList>
    </citation>
    <scope>NUCLEOTIDE SEQUENCE</scope>
</reference>
<dbReference type="OrthoDB" id="6776825at2759"/>
<accession>A0A9P0GEH5</accession>
<protein>
    <submittedName>
        <fullName evidence="1">Uncharacterized protein</fullName>
    </submittedName>
</protein>
<sequence length="122" mass="14252">MEMLDNIKVLPYKLQPTDGLANIKIQPENLDVNLKFTEATRITAFWILQKYLNPDMPLGWNGFIEEVTAEKDYEVSLIQFLPFINSKPNDYNTLFTSIMESVAQTDKYEMKTCIITFDQQLY</sequence>
<evidence type="ECO:0000313" key="1">
    <source>
        <dbReference type="EMBL" id="CAH1106865.1"/>
    </source>
</evidence>
<keyword evidence="2" id="KW-1185">Reference proteome</keyword>
<evidence type="ECO:0000313" key="2">
    <source>
        <dbReference type="Proteomes" id="UP001153636"/>
    </source>
</evidence>
<gene>
    <name evidence="1" type="ORF">PSYICH_LOCUS6926</name>
</gene>
<dbReference type="EMBL" id="OV651814">
    <property type="protein sequence ID" value="CAH1106865.1"/>
    <property type="molecule type" value="Genomic_DNA"/>
</dbReference>
<organism evidence="1 2">
    <name type="scientific">Psylliodes chrysocephalus</name>
    <dbReference type="NCBI Taxonomy" id="3402493"/>
    <lineage>
        <taxon>Eukaryota</taxon>
        <taxon>Metazoa</taxon>
        <taxon>Ecdysozoa</taxon>
        <taxon>Arthropoda</taxon>
        <taxon>Hexapoda</taxon>
        <taxon>Insecta</taxon>
        <taxon>Pterygota</taxon>
        <taxon>Neoptera</taxon>
        <taxon>Endopterygota</taxon>
        <taxon>Coleoptera</taxon>
        <taxon>Polyphaga</taxon>
        <taxon>Cucujiformia</taxon>
        <taxon>Chrysomeloidea</taxon>
        <taxon>Chrysomelidae</taxon>
        <taxon>Galerucinae</taxon>
        <taxon>Alticini</taxon>
        <taxon>Psylliodes</taxon>
    </lineage>
</organism>
<dbReference type="AlphaFoldDB" id="A0A9P0GEH5"/>